<dbReference type="EMBL" id="OOIL02000305">
    <property type="protein sequence ID" value="VFQ63622.1"/>
    <property type="molecule type" value="Genomic_DNA"/>
</dbReference>
<evidence type="ECO:0000313" key="4">
    <source>
        <dbReference type="EMBL" id="VFQ63622.1"/>
    </source>
</evidence>
<dbReference type="InterPro" id="IPR002715">
    <property type="entry name" value="Nas_poly-pep-assoc_cplx_dom"/>
</dbReference>
<accession>A0A484KNF9</accession>
<proteinExistence type="predicted"/>
<dbReference type="Gene3D" id="1.10.8.10">
    <property type="entry name" value="DNA helicase RuvA subunit, C-terminal domain"/>
    <property type="match status" value="1"/>
</dbReference>
<reference evidence="4 5" key="1">
    <citation type="submission" date="2018-04" db="EMBL/GenBank/DDBJ databases">
        <authorList>
            <person name="Vogel A."/>
        </authorList>
    </citation>
    <scope>NUCLEOTIDE SEQUENCE [LARGE SCALE GENOMIC DNA]</scope>
</reference>
<feature type="compositionally biased region" description="Acidic residues" evidence="2">
    <location>
        <begin position="21"/>
        <end position="42"/>
    </location>
</feature>
<evidence type="ECO:0000259" key="3">
    <source>
        <dbReference type="PROSITE" id="PS51151"/>
    </source>
</evidence>
<dbReference type="PROSITE" id="PS51151">
    <property type="entry name" value="NAC_AB"/>
    <property type="match status" value="1"/>
</dbReference>
<dbReference type="Proteomes" id="UP000595140">
    <property type="component" value="Unassembled WGS sequence"/>
</dbReference>
<dbReference type="Pfam" id="PF01849">
    <property type="entry name" value="NAC"/>
    <property type="match status" value="1"/>
</dbReference>
<dbReference type="Gene3D" id="2.20.70.30">
    <property type="entry name" value="Nascent polypeptide-associated complex domain"/>
    <property type="match status" value="1"/>
</dbReference>
<gene>
    <name evidence="4" type="ORF">CCAM_LOCUS5398</name>
</gene>
<protein>
    <recommendedName>
        <fullName evidence="3">NAC-A/B domain-containing protein</fullName>
    </recommendedName>
</protein>
<dbReference type="InterPro" id="IPR044034">
    <property type="entry name" value="NAC-like_UBA"/>
</dbReference>
<dbReference type="SMART" id="SM01407">
    <property type="entry name" value="NAC"/>
    <property type="match status" value="1"/>
</dbReference>
<evidence type="ECO:0000313" key="5">
    <source>
        <dbReference type="Proteomes" id="UP000595140"/>
    </source>
</evidence>
<dbReference type="InterPro" id="IPR016641">
    <property type="entry name" value="EGD2/NACA0like"/>
</dbReference>
<dbReference type="PANTHER" id="PTHR21713">
    <property type="entry name" value="NASCENT POLYPEPTIDE ASSOCIATED COMPLEX ALPHA SUBUNIT-RELATED"/>
    <property type="match status" value="1"/>
</dbReference>
<name>A0A484KNF9_9ASTE</name>
<feature type="region of interest" description="Disordered" evidence="2">
    <location>
        <begin position="1"/>
        <end position="53"/>
    </location>
</feature>
<keyword evidence="5" id="KW-1185">Reference proteome</keyword>
<comment type="function">
    <text evidence="1">May promote appropriate targeting of ribosome-nascent polypeptide complexes.</text>
</comment>
<dbReference type="GO" id="GO:0005854">
    <property type="term" value="C:nascent polypeptide-associated complex"/>
    <property type="evidence" value="ECO:0007669"/>
    <property type="project" value="InterPro"/>
</dbReference>
<dbReference type="AlphaFoldDB" id="A0A484KNF9"/>
<dbReference type="InterPro" id="IPR038187">
    <property type="entry name" value="NAC_A/B_dom_sf"/>
</dbReference>
<organism evidence="4 5">
    <name type="scientific">Cuscuta campestris</name>
    <dbReference type="NCBI Taxonomy" id="132261"/>
    <lineage>
        <taxon>Eukaryota</taxon>
        <taxon>Viridiplantae</taxon>
        <taxon>Streptophyta</taxon>
        <taxon>Embryophyta</taxon>
        <taxon>Tracheophyta</taxon>
        <taxon>Spermatophyta</taxon>
        <taxon>Magnoliopsida</taxon>
        <taxon>eudicotyledons</taxon>
        <taxon>Gunneridae</taxon>
        <taxon>Pentapetalae</taxon>
        <taxon>asterids</taxon>
        <taxon>lamiids</taxon>
        <taxon>Solanales</taxon>
        <taxon>Convolvulaceae</taxon>
        <taxon>Cuscuteae</taxon>
        <taxon>Cuscuta</taxon>
        <taxon>Cuscuta subgen. Grammica</taxon>
        <taxon>Cuscuta sect. Cleistogrammica</taxon>
    </lineage>
</organism>
<sequence length="202" mass="22501">MAPGRSDAEKKLEQYDPIVSPDDEEDYVVVDSEDGEDYDFGDDGNGNENSKQSKYERKTLKAMLKLGMKPVSDVVTRVAIKRSKNEFFIMSKPDVYKSTTSDRYVIIGEGREAKFGYPNPPLKSQVAHLVKLAGMVSDINKPKIISEASARVEGEEEVNDTRIKPRDVELVMSQLGVSRSKAVRALKSHDGDIVNAIFELTN</sequence>
<evidence type="ECO:0000256" key="1">
    <source>
        <dbReference type="ARBA" id="ARBA00004000"/>
    </source>
</evidence>
<dbReference type="OrthoDB" id="3169036at2759"/>
<feature type="compositionally biased region" description="Basic and acidic residues" evidence="2">
    <location>
        <begin position="1"/>
        <end position="14"/>
    </location>
</feature>
<feature type="domain" description="NAC-A/B" evidence="3">
    <location>
        <begin position="53"/>
        <end position="119"/>
    </location>
</feature>
<evidence type="ECO:0000256" key="2">
    <source>
        <dbReference type="SAM" id="MobiDB-lite"/>
    </source>
</evidence>
<dbReference type="CDD" id="cd14358">
    <property type="entry name" value="UBA_NAC_euk"/>
    <property type="match status" value="1"/>
</dbReference>
<dbReference type="Pfam" id="PF19026">
    <property type="entry name" value="UBA_HYPK"/>
    <property type="match status" value="1"/>
</dbReference>
<dbReference type="CDD" id="cd22054">
    <property type="entry name" value="NAC_NACA"/>
    <property type="match status" value="1"/>
</dbReference>